<dbReference type="Pfam" id="PF00583">
    <property type="entry name" value="Acetyltransf_1"/>
    <property type="match status" value="1"/>
</dbReference>
<dbReference type="InterPro" id="IPR051016">
    <property type="entry name" value="Diverse_Substrate_AcTransf"/>
</dbReference>
<dbReference type="SUPFAM" id="SSF55729">
    <property type="entry name" value="Acyl-CoA N-acyltransferases (Nat)"/>
    <property type="match status" value="1"/>
</dbReference>
<dbReference type="GO" id="GO:0008080">
    <property type="term" value="F:N-acetyltransferase activity"/>
    <property type="evidence" value="ECO:0007669"/>
    <property type="project" value="TreeGrafter"/>
</dbReference>
<gene>
    <name evidence="4" type="ORF">SAMN05444405_105119</name>
</gene>
<dbReference type="EMBL" id="FQTV01000005">
    <property type="protein sequence ID" value="SHF10815.1"/>
    <property type="molecule type" value="Genomic_DNA"/>
</dbReference>
<dbReference type="STRING" id="1297750.SAMN05444405_105119"/>
<dbReference type="Proteomes" id="UP000184509">
    <property type="component" value="Unassembled WGS sequence"/>
</dbReference>
<sequence length="156" mass="18308">MIEFEFCDYENPMHLDALVDLLNHYMTDPMGDSVPLNKRSQLRLVDGLANHPSSFVLFIIYDQKIAGLATCFVNFSTFKVKPYINLHDLIIYDKYRGKGLGRLLLEELIHISELRKYCKISLEVREDNKVAQNLYRSMGFKECIPNMYFWTKTIDE</sequence>
<dbReference type="InterPro" id="IPR000182">
    <property type="entry name" value="GNAT_dom"/>
</dbReference>
<proteinExistence type="predicted"/>
<dbReference type="PANTHER" id="PTHR10545">
    <property type="entry name" value="DIAMINE N-ACETYLTRANSFERASE"/>
    <property type="match status" value="1"/>
</dbReference>
<dbReference type="PROSITE" id="PS51186">
    <property type="entry name" value="GNAT"/>
    <property type="match status" value="1"/>
</dbReference>
<dbReference type="InterPro" id="IPR016181">
    <property type="entry name" value="Acyl_CoA_acyltransferase"/>
</dbReference>
<evidence type="ECO:0000313" key="5">
    <source>
        <dbReference type="Proteomes" id="UP000184509"/>
    </source>
</evidence>
<reference evidence="4 5" key="1">
    <citation type="submission" date="2016-11" db="EMBL/GenBank/DDBJ databases">
        <authorList>
            <person name="Jaros S."/>
            <person name="Januszkiewicz K."/>
            <person name="Wedrychowicz H."/>
        </authorList>
    </citation>
    <scope>NUCLEOTIDE SEQUENCE [LARGE SCALE GENOMIC DNA]</scope>
    <source>
        <strain evidence="4 5">DSM 26991</strain>
    </source>
</reference>
<feature type="domain" description="N-acetyltransferase" evidence="3">
    <location>
        <begin position="4"/>
        <end position="155"/>
    </location>
</feature>
<dbReference type="PANTHER" id="PTHR10545:SF29">
    <property type="entry name" value="GH14572P-RELATED"/>
    <property type="match status" value="1"/>
</dbReference>
<organism evidence="4 5">
    <name type="scientific">Bacteroides luti</name>
    <dbReference type="NCBI Taxonomy" id="1297750"/>
    <lineage>
        <taxon>Bacteria</taxon>
        <taxon>Pseudomonadati</taxon>
        <taxon>Bacteroidota</taxon>
        <taxon>Bacteroidia</taxon>
        <taxon>Bacteroidales</taxon>
        <taxon>Bacteroidaceae</taxon>
        <taxon>Bacteroides</taxon>
    </lineage>
</organism>
<evidence type="ECO:0000313" key="4">
    <source>
        <dbReference type="EMBL" id="SHF10815.1"/>
    </source>
</evidence>
<evidence type="ECO:0000256" key="2">
    <source>
        <dbReference type="ARBA" id="ARBA00023315"/>
    </source>
</evidence>
<dbReference type="AlphaFoldDB" id="A0A1M4YYL9"/>
<keyword evidence="2" id="KW-0012">Acyltransferase</keyword>
<dbReference type="Gene3D" id="3.40.630.30">
    <property type="match status" value="1"/>
</dbReference>
<name>A0A1M4YYL9_9BACE</name>
<evidence type="ECO:0000256" key="1">
    <source>
        <dbReference type="ARBA" id="ARBA00022679"/>
    </source>
</evidence>
<keyword evidence="1 4" id="KW-0808">Transferase</keyword>
<keyword evidence="5" id="KW-1185">Reference proteome</keyword>
<evidence type="ECO:0000259" key="3">
    <source>
        <dbReference type="PROSITE" id="PS51186"/>
    </source>
</evidence>
<accession>A0A1M4YYL9</accession>
<protein>
    <submittedName>
        <fullName evidence="4">Acetyltransferase (GNAT) family protein</fullName>
    </submittedName>
</protein>